<dbReference type="Pfam" id="PF12412">
    <property type="entry name" value="DUF3667"/>
    <property type="match status" value="1"/>
</dbReference>
<keyword evidence="1" id="KW-1133">Transmembrane helix</keyword>
<organism evidence="2 3">
    <name type="scientific">Odoribacter laneus YIT 12061</name>
    <dbReference type="NCBI Taxonomy" id="742817"/>
    <lineage>
        <taxon>Bacteria</taxon>
        <taxon>Pseudomonadati</taxon>
        <taxon>Bacteroidota</taxon>
        <taxon>Bacteroidia</taxon>
        <taxon>Bacteroidales</taxon>
        <taxon>Odoribacteraceae</taxon>
        <taxon>Odoribacter</taxon>
    </lineage>
</organism>
<feature type="transmembrane region" description="Helical" evidence="1">
    <location>
        <begin position="299"/>
        <end position="327"/>
    </location>
</feature>
<keyword evidence="1" id="KW-0472">Membrane</keyword>
<gene>
    <name evidence="2" type="ORF">HMPREF9449_01069</name>
</gene>
<dbReference type="EMBL" id="ADMC01000017">
    <property type="protein sequence ID" value="EHP48706.1"/>
    <property type="molecule type" value="Genomic_DNA"/>
</dbReference>
<evidence type="ECO:0000313" key="2">
    <source>
        <dbReference type="EMBL" id="EHP48706.1"/>
    </source>
</evidence>
<dbReference type="HOGENOM" id="CLU_046825_3_0_10"/>
<accession>H1DFN3</accession>
<name>H1DFN3_9BACT</name>
<dbReference type="InterPro" id="IPR022134">
    <property type="entry name" value="DUF3667"/>
</dbReference>
<dbReference type="PATRIC" id="fig|742817.3.peg.1131"/>
<evidence type="ECO:0000256" key="1">
    <source>
        <dbReference type="SAM" id="Phobius"/>
    </source>
</evidence>
<keyword evidence="3" id="KW-1185">Reference proteome</keyword>
<dbReference type="STRING" id="742817.HMPREF9449_01069"/>
<proteinExistence type="predicted"/>
<feature type="transmembrane region" description="Helical" evidence="1">
    <location>
        <begin position="269"/>
        <end position="287"/>
    </location>
</feature>
<feature type="transmembrane region" description="Helical" evidence="1">
    <location>
        <begin position="86"/>
        <end position="104"/>
    </location>
</feature>
<reference evidence="2 3" key="1">
    <citation type="submission" date="2012-01" db="EMBL/GenBank/DDBJ databases">
        <title>The Genome Sequence of Odoribacter laneus YIT 12061.</title>
        <authorList>
            <consortium name="The Broad Institute Genome Sequencing Platform"/>
            <person name="Earl A."/>
            <person name="Ward D."/>
            <person name="Feldgarden M."/>
            <person name="Gevers D."/>
            <person name="Morotomi M."/>
            <person name="Young S.K."/>
            <person name="Zeng Q."/>
            <person name="Gargeya S."/>
            <person name="Fitzgerald M."/>
            <person name="Haas B."/>
            <person name="Abouelleil A."/>
            <person name="Alvarado L."/>
            <person name="Arachchi H.M."/>
            <person name="Berlin A."/>
            <person name="Chapman S.B."/>
            <person name="Gearin G."/>
            <person name="Goldberg J."/>
            <person name="Griggs A."/>
            <person name="Gujja S."/>
            <person name="Hansen M."/>
            <person name="Heiman D."/>
            <person name="Howarth C."/>
            <person name="Larimer J."/>
            <person name="Lui A."/>
            <person name="MacDonald P.J.P."/>
            <person name="McCowen C."/>
            <person name="Montmayeur A."/>
            <person name="Murphy C."/>
            <person name="Neiman D."/>
            <person name="Pearson M."/>
            <person name="Priest M."/>
            <person name="Roberts A."/>
            <person name="Saif S."/>
            <person name="Shea T."/>
            <person name="Sisk P."/>
            <person name="Stolte C."/>
            <person name="Sykes S."/>
            <person name="Wortman J."/>
            <person name="Nusbaum C."/>
            <person name="Birren B."/>
        </authorList>
    </citation>
    <scope>NUCLEOTIDE SEQUENCE [LARGE SCALE GENOMIC DNA]</scope>
    <source>
        <strain evidence="2 3">YIT 12061</strain>
    </source>
</reference>
<evidence type="ECO:0000313" key="3">
    <source>
        <dbReference type="Proteomes" id="UP000004892"/>
    </source>
</evidence>
<keyword evidence="1" id="KW-0812">Transmembrane</keyword>
<feature type="transmembrane region" description="Helical" evidence="1">
    <location>
        <begin position="221"/>
        <end position="249"/>
    </location>
</feature>
<feature type="transmembrane region" description="Helical" evidence="1">
    <location>
        <begin position="124"/>
        <end position="151"/>
    </location>
</feature>
<dbReference type="eggNOG" id="COG0546">
    <property type="taxonomic scope" value="Bacteria"/>
</dbReference>
<evidence type="ECO:0008006" key="4">
    <source>
        <dbReference type="Google" id="ProtNLM"/>
    </source>
</evidence>
<protein>
    <recommendedName>
        <fullName evidence="4">DUF3667 domain-containing protein</fullName>
    </recommendedName>
</protein>
<comment type="caution">
    <text evidence="2">The sequence shown here is derived from an EMBL/GenBank/DDBJ whole genome shotgun (WGS) entry which is preliminary data.</text>
</comment>
<dbReference type="AlphaFoldDB" id="H1DFN3"/>
<sequence>MEGIHPFMAKICKNCGTEFSGNYCNNCGQKAKVGRLTFRSVIDNWAYGLTNCDTGILYTCKELFTRPGHMVADYIRGKRVIYFQPFPMLFITAGLYGLISQIFLPEKEIEVAPIATELTFWGRFFQLLAHWASTSMSFVAIATLPIFAWAARYTFYTPYFHPFRPSYKKSISDWFYCHLVSLKIKKNYTPVLSDYWFVSTYIDRMKCLAKLQKYPFNFTEYIFIFAYIACQRLIIALFIGIPLTLYMSADQPQVKTNLLQIDKEGGAGISLYLLYFAVMVWDIKQLFRLRFLKAFWKTFLLLLYGALIMLLLTLLLSGIIIGIIYILGTFGFIPMELVKDILN</sequence>
<dbReference type="Proteomes" id="UP000004892">
    <property type="component" value="Unassembled WGS sequence"/>
</dbReference>